<dbReference type="EMBL" id="BMXF01000007">
    <property type="protein sequence ID" value="GHB86110.1"/>
    <property type="molecule type" value="Genomic_DNA"/>
</dbReference>
<evidence type="ECO:0000313" key="2">
    <source>
        <dbReference type="EMBL" id="GHB86110.1"/>
    </source>
</evidence>
<dbReference type="AlphaFoldDB" id="A0A8J3DF98"/>
<reference evidence="2 3" key="1">
    <citation type="journal article" date="2014" name="Int. J. Syst. Evol. Microbiol.">
        <title>Complete genome sequence of Corynebacterium casei LMG S-19264T (=DSM 44701T), isolated from a smear-ripened cheese.</title>
        <authorList>
            <consortium name="US DOE Joint Genome Institute (JGI-PGF)"/>
            <person name="Walter F."/>
            <person name="Albersmeier A."/>
            <person name="Kalinowski J."/>
            <person name="Ruckert C."/>
        </authorList>
    </citation>
    <scope>NUCLEOTIDE SEQUENCE [LARGE SCALE GENOMIC DNA]</scope>
    <source>
        <strain evidence="2 3">KCTC 12866</strain>
    </source>
</reference>
<keyword evidence="3" id="KW-1185">Reference proteome</keyword>
<gene>
    <name evidence="2" type="ORF">GCM10007390_46940</name>
</gene>
<evidence type="ECO:0000313" key="3">
    <source>
        <dbReference type="Proteomes" id="UP000598271"/>
    </source>
</evidence>
<dbReference type="Proteomes" id="UP000598271">
    <property type="component" value="Unassembled WGS sequence"/>
</dbReference>
<proteinExistence type="predicted"/>
<dbReference type="RefSeq" id="WP_189568145.1">
    <property type="nucleotide sequence ID" value="NZ_BMXF01000007.1"/>
</dbReference>
<organism evidence="2 3">
    <name type="scientific">Persicitalea jodogahamensis</name>
    <dbReference type="NCBI Taxonomy" id="402147"/>
    <lineage>
        <taxon>Bacteria</taxon>
        <taxon>Pseudomonadati</taxon>
        <taxon>Bacteroidota</taxon>
        <taxon>Cytophagia</taxon>
        <taxon>Cytophagales</taxon>
        <taxon>Spirosomataceae</taxon>
        <taxon>Persicitalea</taxon>
    </lineage>
</organism>
<keyword evidence="1" id="KW-0812">Transmembrane</keyword>
<name>A0A8J3DF98_9BACT</name>
<sequence>MEATQEISDEVLRRICGHFQEKYGLAMDSLTAALLNEVREKGDRDAQNQQTTVKELMTQINSLKPFTTDNPMVSFAYGFGKHAWAWTAVVFLGIALLLYHSRETMMAEYQQAKHVVERYPNLPLLEPLIKSAKIVKKDQGVFLELAPAKDQLLLGKNYTVDPTMRLPENATKVLVPLRFK</sequence>
<accession>A0A8J3DF98</accession>
<feature type="transmembrane region" description="Helical" evidence="1">
    <location>
        <begin position="83"/>
        <end position="99"/>
    </location>
</feature>
<keyword evidence="1" id="KW-1133">Transmembrane helix</keyword>
<comment type="caution">
    <text evidence="2">The sequence shown here is derived from an EMBL/GenBank/DDBJ whole genome shotgun (WGS) entry which is preliminary data.</text>
</comment>
<protein>
    <submittedName>
        <fullName evidence="2">Uncharacterized protein</fullName>
    </submittedName>
</protein>
<keyword evidence="1" id="KW-0472">Membrane</keyword>
<evidence type="ECO:0000256" key="1">
    <source>
        <dbReference type="SAM" id="Phobius"/>
    </source>
</evidence>